<dbReference type="Gene3D" id="3.40.710.10">
    <property type="entry name" value="DD-peptidase/beta-lactamase superfamily"/>
    <property type="match status" value="1"/>
</dbReference>
<evidence type="ECO:0000313" key="4">
    <source>
        <dbReference type="EMBL" id="NKY59607.1"/>
    </source>
</evidence>
<dbReference type="PANTHER" id="PTHR30627">
    <property type="entry name" value="PEPTIDOGLYCAN D,D-TRANSPEPTIDASE"/>
    <property type="match status" value="1"/>
</dbReference>
<dbReference type="GO" id="GO:0005886">
    <property type="term" value="C:plasma membrane"/>
    <property type="evidence" value="ECO:0007669"/>
    <property type="project" value="TreeGrafter"/>
</dbReference>
<dbReference type="Pfam" id="PF00905">
    <property type="entry name" value="Transpeptidase"/>
    <property type="match status" value="1"/>
</dbReference>
<dbReference type="InterPro" id="IPR050515">
    <property type="entry name" value="Beta-lactam/transpept"/>
</dbReference>
<evidence type="ECO:0000256" key="1">
    <source>
        <dbReference type="SAM" id="SignalP"/>
    </source>
</evidence>
<evidence type="ECO:0000259" key="3">
    <source>
        <dbReference type="Pfam" id="PF05223"/>
    </source>
</evidence>
<dbReference type="GO" id="GO:0008658">
    <property type="term" value="F:penicillin binding"/>
    <property type="evidence" value="ECO:0007669"/>
    <property type="project" value="InterPro"/>
</dbReference>
<dbReference type="EMBL" id="JAAXOT010000016">
    <property type="protein sequence ID" value="NKY59607.1"/>
    <property type="molecule type" value="Genomic_DNA"/>
</dbReference>
<feature type="signal peptide" evidence="1">
    <location>
        <begin position="1"/>
        <end position="31"/>
    </location>
</feature>
<dbReference type="Proteomes" id="UP000570678">
    <property type="component" value="Unassembled WGS sequence"/>
</dbReference>
<protein>
    <submittedName>
        <fullName evidence="4">Penicillin-binding transpeptidase domain-containing protein</fullName>
    </submittedName>
</protein>
<feature type="domain" description="NTF2-like N-terminal transpeptidase" evidence="3">
    <location>
        <begin position="29"/>
        <end position="135"/>
    </location>
</feature>
<dbReference type="SUPFAM" id="SSF56601">
    <property type="entry name" value="beta-lactamase/transpeptidase-like"/>
    <property type="match status" value="1"/>
</dbReference>
<dbReference type="GO" id="GO:0071972">
    <property type="term" value="F:peptidoglycan L,D-transpeptidase activity"/>
    <property type="evidence" value="ECO:0007669"/>
    <property type="project" value="TreeGrafter"/>
</dbReference>
<dbReference type="AlphaFoldDB" id="A0A846YKE4"/>
<sequence length="596" mass="62114">MTIRPVLVFAVAVLAFATTACLGGSSGPITAADGFLEAFAAQDLDEAAARTTRPEKAGPALVSAWEELGAEELYARSGAARISGDTATVDYIYEWRLAGGRSWSYTGQLPLVRSGGGWTVRWSGSALHPRLGDTQTMALSVRQAPGARVNEQSGSDVLIPGTVSRVTFDAAESAEPQKAAAAVSRALIDIDDRLTPQRILDSARAADGVYTVIVLNETEFGRAGPRLIGLPGVRVTQEWDLTPADRKFAPDLMTQVRQAVIDDVHGRAGWRVVARNEGGAETGVLHEVAAQPVPSFTLSVDRRVQNAAQRAVDGRREQTMMVVIEPSTGGILAVAQNAAADRDGPVATIGQYPPGSVFKTVTAAAAISGGLATPDTVVACPSAITIGERLIPNYNGFTVGNVALSTAYARSCNTSFAKLASELPAAALSEAAATFGIGPDYVIPGLPTYSGSVPVSEDRTQRTEDGIGQGRVVVSPFGMAMLAATIAHGSAQTPYLIAGRETVVDGPRPVPDPAVVRGLREMMREVVLTGTADRIADQGEVFGKTGEAEVAGGSHSWFVGYRGDLAFATLLVKGGSSDNAVGVTRDMLAALPGGYR</sequence>
<feature type="chain" id="PRO_5032403876" evidence="1">
    <location>
        <begin position="32"/>
        <end position="596"/>
    </location>
</feature>
<dbReference type="GO" id="GO:0071555">
    <property type="term" value="P:cell wall organization"/>
    <property type="evidence" value="ECO:0007669"/>
    <property type="project" value="TreeGrafter"/>
</dbReference>
<organism evidence="4 5">
    <name type="scientific">Nocardia flavorosea</name>
    <dbReference type="NCBI Taxonomy" id="53429"/>
    <lineage>
        <taxon>Bacteria</taxon>
        <taxon>Bacillati</taxon>
        <taxon>Actinomycetota</taxon>
        <taxon>Actinomycetes</taxon>
        <taxon>Mycobacteriales</taxon>
        <taxon>Nocardiaceae</taxon>
        <taxon>Nocardia</taxon>
    </lineage>
</organism>
<gene>
    <name evidence="4" type="ORF">HGA15_26345</name>
</gene>
<comment type="caution">
    <text evidence="4">The sequence shown here is derived from an EMBL/GenBank/DDBJ whole genome shotgun (WGS) entry which is preliminary data.</text>
</comment>
<dbReference type="PROSITE" id="PS51257">
    <property type="entry name" value="PROKAR_LIPOPROTEIN"/>
    <property type="match status" value="1"/>
</dbReference>
<dbReference type="InterPro" id="IPR007887">
    <property type="entry name" value="MecA_N"/>
</dbReference>
<dbReference type="PANTHER" id="PTHR30627:SF24">
    <property type="entry name" value="PENICILLIN-BINDING PROTEIN 4B"/>
    <property type="match status" value="1"/>
</dbReference>
<dbReference type="InterPro" id="IPR001460">
    <property type="entry name" value="PCN-bd_Tpept"/>
</dbReference>
<keyword evidence="1" id="KW-0732">Signal</keyword>
<reference evidence="4 5" key="1">
    <citation type="submission" date="2020-04" db="EMBL/GenBank/DDBJ databases">
        <title>MicrobeNet Type strains.</title>
        <authorList>
            <person name="Nicholson A.C."/>
        </authorList>
    </citation>
    <scope>NUCLEOTIDE SEQUENCE [LARGE SCALE GENOMIC DNA]</scope>
    <source>
        <strain evidence="4 5">JCM 3332</strain>
    </source>
</reference>
<name>A0A846YKE4_9NOCA</name>
<dbReference type="RefSeq" id="WP_062974523.1">
    <property type="nucleotide sequence ID" value="NZ_JAAXOT010000016.1"/>
</dbReference>
<accession>A0A846YKE4</accession>
<dbReference type="Pfam" id="PF05223">
    <property type="entry name" value="MecA_N"/>
    <property type="match status" value="1"/>
</dbReference>
<proteinExistence type="predicted"/>
<dbReference type="GO" id="GO:0046677">
    <property type="term" value="P:response to antibiotic"/>
    <property type="evidence" value="ECO:0007669"/>
    <property type="project" value="InterPro"/>
</dbReference>
<evidence type="ECO:0000313" key="5">
    <source>
        <dbReference type="Proteomes" id="UP000570678"/>
    </source>
</evidence>
<keyword evidence="5" id="KW-1185">Reference proteome</keyword>
<dbReference type="InterPro" id="IPR012338">
    <property type="entry name" value="Beta-lactam/transpept-like"/>
</dbReference>
<evidence type="ECO:0000259" key="2">
    <source>
        <dbReference type="Pfam" id="PF00905"/>
    </source>
</evidence>
<feature type="domain" description="Penicillin-binding protein transpeptidase" evidence="2">
    <location>
        <begin position="320"/>
        <end position="563"/>
    </location>
</feature>